<comment type="similarity">
    <text evidence="1 6">Belongs to the FHY3/FAR1 family.</text>
</comment>
<evidence type="ECO:0000313" key="9">
    <source>
        <dbReference type="Proteomes" id="UP000264353"/>
    </source>
</evidence>
<dbReference type="Pfam" id="PF03101">
    <property type="entry name" value="FAR1"/>
    <property type="match status" value="1"/>
</dbReference>
<feature type="domain" description="SWIM-type" evidence="7">
    <location>
        <begin position="436"/>
        <end position="474"/>
    </location>
</feature>
<comment type="subcellular location">
    <subcellularLocation>
        <location evidence="6">Nucleus</location>
    </subcellularLocation>
</comment>
<dbReference type="InterPro" id="IPR018289">
    <property type="entry name" value="MULE_transposase_dom"/>
</dbReference>
<dbReference type="GO" id="GO:0006355">
    <property type="term" value="P:regulation of DNA-templated transcription"/>
    <property type="evidence" value="ECO:0007669"/>
    <property type="project" value="UniProtKB-UniRule"/>
</dbReference>
<evidence type="ECO:0000256" key="5">
    <source>
        <dbReference type="PROSITE-ProRule" id="PRU00325"/>
    </source>
</evidence>
<dbReference type="InterPro" id="IPR031052">
    <property type="entry name" value="FHY3/FAR1"/>
</dbReference>
<dbReference type="SMART" id="SM00575">
    <property type="entry name" value="ZnF_PMZ"/>
    <property type="match status" value="1"/>
</dbReference>
<evidence type="ECO:0000256" key="2">
    <source>
        <dbReference type="ARBA" id="ARBA00022723"/>
    </source>
</evidence>
<evidence type="ECO:0000256" key="3">
    <source>
        <dbReference type="ARBA" id="ARBA00022771"/>
    </source>
</evidence>
<dbReference type="InterPro" id="IPR004330">
    <property type="entry name" value="FAR1_DNA_bnd_dom"/>
</dbReference>
<dbReference type="GO" id="GO:0005634">
    <property type="term" value="C:nucleus"/>
    <property type="evidence" value="ECO:0007669"/>
    <property type="project" value="UniProtKB-SubCell"/>
</dbReference>
<proteinExistence type="inferred from homology"/>
<dbReference type="EMBL" id="CM010637">
    <property type="protein sequence ID" value="RID40531.1"/>
    <property type="molecule type" value="Genomic_DNA"/>
</dbReference>
<dbReference type="InterPro" id="IPR007527">
    <property type="entry name" value="Znf_SWIM"/>
</dbReference>
<name>A0A397XII1_BRACM</name>
<evidence type="ECO:0000313" key="8">
    <source>
        <dbReference type="EMBL" id="RID40531.1"/>
    </source>
</evidence>
<keyword evidence="6" id="KW-0539">Nucleus</keyword>
<evidence type="ECO:0000259" key="7">
    <source>
        <dbReference type="PROSITE" id="PS50966"/>
    </source>
</evidence>
<dbReference type="Pfam" id="PF10551">
    <property type="entry name" value="MULE"/>
    <property type="match status" value="1"/>
</dbReference>
<evidence type="ECO:0000256" key="1">
    <source>
        <dbReference type="ARBA" id="ARBA00005889"/>
    </source>
</evidence>
<evidence type="ECO:0000256" key="6">
    <source>
        <dbReference type="RuleBase" id="RU367018"/>
    </source>
</evidence>
<dbReference type="PROSITE" id="PS50966">
    <property type="entry name" value="ZF_SWIM"/>
    <property type="match status" value="1"/>
</dbReference>
<protein>
    <recommendedName>
        <fullName evidence="6">Protein FAR1-RELATED SEQUENCE</fullName>
    </recommendedName>
</protein>
<dbReference type="PANTHER" id="PTHR31669:SF299">
    <property type="entry name" value="PROTEIN FAR1-RELATED SEQUENCE"/>
    <property type="match status" value="1"/>
</dbReference>
<dbReference type="GO" id="GO:0008270">
    <property type="term" value="F:zinc ion binding"/>
    <property type="evidence" value="ECO:0007669"/>
    <property type="project" value="UniProtKB-UniRule"/>
</dbReference>
<keyword evidence="3 5" id="KW-0863">Zinc-finger</keyword>
<dbReference type="InterPro" id="IPR006564">
    <property type="entry name" value="Znf_PMZ"/>
</dbReference>
<organism evidence="8 9">
    <name type="scientific">Brassica campestris</name>
    <name type="common">Field mustard</name>
    <dbReference type="NCBI Taxonomy" id="3711"/>
    <lineage>
        <taxon>Eukaryota</taxon>
        <taxon>Viridiplantae</taxon>
        <taxon>Streptophyta</taxon>
        <taxon>Embryophyta</taxon>
        <taxon>Tracheophyta</taxon>
        <taxon>Spermatophyta</taxon>
        <taxon>Magnoliopsida</taxon>
        <taxon>eudicotyledons</taxon>
        <taxon>Gunneridae</taxon>
        <taxon>Pentapetalae</taxon>
        <taxon>rosids</taxon>
        <taxon>malvids</taxon>
        <taxon>Brassicales</taxon>
        <taxon>Brassicaceae</taxon>
        <taxon>Brassiceae</taxon>
        <taxon>Brassica</taxon>
    </lineage>
</organism>
<comment type="function">
    <text evidence="6">Putative transcription activator involved in regulating light control of development.</text>
</comment>
<evidence type="ECO:0000256" key="4">
    <source>
        <dbReference type="ARBA" id="ARBA00022833"/>
    </source>
</evidence>
<dbReference type="AlphaFoldDB" id="A0A397XII1"/>
<dbReference type="Pfam" id="PF04434">
    <property type="entry name" value="SWIM"/>
    <property type="match status" value="1"/>
</dbReference>
<gene>
    <name evidence="8" type="ORF">BRARA_J00568</name>
</gene>
<dbReference type="Proteomes" id="UP000264353">
    <property type="component" value="Chromosome A10"/>
</dbReference>
<dbReference type="PANTHER" id="PTHR31669">
    <property type="entry name" value="PROTEIN FAR1-RELATED SEQUENCE 10-RELATED"/>
    <property type="match status" value="1"/>
</dbReference>
<keyword evidence="4 6" id="KW-0862">Zinc</keyword>
<sequence>MEFSSDETVHITYCKYTGNHGFNKDEKVARILYVCSKEGEPKVKRSYTRPITRCGCKAHTACYLQSSGRYKIVSFEPNHNHDLVRTPMKHLLKEIEQKSRFLEKDYRNYIYRKRMVATAKGDAGPVLEYFQKKKEENSSIFYSMQLDVDDMITNIFWVDDRSISDFNLFGDVICFDTTYKTNEYDRPFAPFVGVNHHKQTVVFGAALLYDETTESFKWLFETFLGAMSGKQPKTILTDQSAAMANAIVKVFLETKHRLCVWHIYQNAANNLSRCVYDHEEEEDWLLAWSDTLNKHKLTDNKWLKNLFEVKEKWAMVYGRHTLTADSVSTQRSKSMNSILKRYLRRSFDLLTFFKHYERALDDRRYKELVADFGMMHTLPVLVASVKMLQHAEEVYTPEVFTLFQKEYTVIGDYVAKKTSKYEMVYEYNVSYRGVAREHLVKDDAANQTIHCSCMKFSFDGFLCLHALKVLNKKNVRRIPPTYILNRWSKEAKA</sequence>
<keyword evidence="2 6" id="KW-0479">Metal-binding</keyword>
<accession>A0A397XII1</accession>
<reference evidence="8 9" key="1">
    <citation type="submission" date="2018-06" db="EMBL/GenBank/DDBJ databases">
        <title>WGS assembly of Brassica rapa FPsc.</title>
        <authorList>
            <person name="Bowman J."/>
            <person name="Kohchi T."/>
            <person name="Yamato K."/>
            <person name="Jenkins J."/>
            <person name="Shu S."/>
            <person name="Ishizaki K."/>
            <person name="Yamaoka S."/>
            <person name="Nishihama R."/>
            <person name="Nakamura Y."/>
            <person name="Berger F."/>
            <person name="Adam C."/>
            <person name="Aki S."/>
            <person name="Althoff F."/>
            <person name="Araki T."/>
            <person name="Arteaga-Vazquez M."/>
            <person name="Balasubrmanian S."/>
            <person name="Bauer D."/>
            <person name="Boehm C."/>
            <person name="Briginshaw L."/>
            <person name="Caballero-Perez J."/>
            <person name="Catarino B."/>
            <person name="Chen F."/>
            <person name="Chiyoda S."/>
            <person name="Chovatia M."/>
            <person name="Davies K."/>
            <person name="Delmans M."/>
            <person name="Demura T."/>
            <person name="Dierschke T."/>
            <person name="Dolan L."/>
            <person name="Dorantes-Acosta A."/>
            <person name="Eklund D."/>
            <person name="Florent S."/>
            <person name="Flores-Sandoval E."/>
            <person name="Fujiyama A."/>
            <person name="Fukuzawa H."/>
            <person name="Galik B."/>
            <person name="Grimanelli D."/>
            <person name="Grimwood J."/>
            <person name="Grossniklaus U."/>
            <person name="Hamada T."/>
            <person name="Haseloff J."/>
            <person name="Hetherington A."/>
            <person name="Higo A."/>
            <person name="Hirakawa Y."/>
            <person name="Hundley H."/>
            <person name="Ikeda Y."/>
            <person name="Inoue K."/>
            <person name="Inoue S."/>
            <person name="Ishida S."/>
            <person name="Jia Q."/>
            <person name="Kakita M."/>
            <person name="Kanazawa T."/>
            <person name="Kawai Y."/>
            <person name="Kawashima T."/>
            <person name="Kennedy M."/>
            <person name="Kinose K."/>
            <person name="Kinoshita T."/>
            <person name="Kohara Y."/>
            <person name="Koide E."/>
            <person name="Komatsu K."/>
            <person name="Kopischke S."/>
            <person name="Kubo M."/>
            <person name="Kyozuka J."/>
            <person name="Lagercrantz U."/>
            <person name="Lin S."/>
            <person name="Lindquist E."/>
            <person name="Lipzen A."/>
            <person name="Lu C."/>
            <person name="Luna E."/>
            <person name="Martienssen R."/>
            <person name="Minamino N."/>
            <person name="Mizutani M."/>
            <person name="Mizutani M."/>
            <person name="Mochizuki N."/>
            <person name="Monte I."/>
            <person name="Mosher R."/>
            <person name="Nagasaki H."/>
            <person name="Nakagami H."/>
            <person name="Naramoto S."/>
            <person name="Nishitani K."/>
            <person name="Ohtani M."/>
            <person name="Okamoto T."/>
            <person name="Okumura M."/>
            <person name="Phillips J."/>
            <person name="Pollak B."/>
            <person name="Reinders A."/>
            <person name="Roevekamp M."/>
            <person name="Sano R."/>
            <person name="Sawa S."/>
            <person name="Schmid M."/>
            <person name="Shirakawa M."/>
            <person name="Solano R."/>
            <person name="Spunde A."/>
            <person name="Suetsugu N."/>
            <person name="Sugano S."/>
            <person name="Sugiyama A."/>
            <person name="Sun R."/>
            <person name="Suzuki Y."/>
            <person name="Takenaka M."/>
            <person name="Takezawa D."/>
            <person name="Tomogane H."/>
            <person name="Tsuzuki M."/>
            <person name="Ueda T."/>
            <person name="Umeda M."/>
            <person name="Ward J."/>
            <person name="Watanabe Y."/>
            <person name="Yazaki K."/>
            <person name="Yokoyama R."/>
            <person name="Yoshitake Y."/>
            <person name="Yotsui I."/>
            <person name="Zachgo S."/>
            <person name="Schmutz J."/>
        </authorList>
    </citation>
    <scope>NUCLEOTIDE SEQUENCE [LARGE SCALE GENOMIC DNA]</scope>
    <source>
        <strain evidence="9">cv. B-3</strain>
    </source>
</reference>